<evidence type="ECO:0000259" key="3">
    <source>
        <dbReference type="Pfam" id="PF11611"/>
    </source>
</evidence>
<gene>
    <name evidence="4" type="ORF">AP3564_08625</name>
</gene>
<dbReference type="AlphaFoldDB" id="A0A223E4X8"/>
<accession>A0A223E4X8</accession>
<sequence>MLVKKRKWGFVFSVFALSLATLVGCGGEEGAQKVGTSEGAQEQKEEAKPEIFKVGDVVKLGDLQLTLKSAKYVDDAEYTPAEKGKVLAIEFETVNNGKEQLYFGAEEFAISTQDGTQHEEYFGHDDGFMNENIGAGKKITGKIYFDVPEDSKYELVYTPSFSWDNENITFEITPQ</sequence>
<keyword evidence="1 2" id="KW-0732">Signal</keyword>
<feature type="chain" id="PRO_5039388605" description="DUF4352 domain-containing protein" evidence="2">
    <location>
        <begin position="24"/>
        <end position="175"/>
    </location>
</feature>
<dbReference type="PROSITE" id="PS51257">
    <property type="entry name" value="PROKAR_LIPOPROTEIN"/>
    <property type="match status" value="1"/>
</dbReference>
<evidence type="ECO:0000313" key="5">
    <source>
        <dbReference type="Proteomes" id="UP000214606"/>
    </source>
</evidence>
<dbReference type="KEGG" id="apak:AP3564_08625"/>
<reference evidence="4 5" key="1">
    <citation type="submission" date="2016-10" db="EMBL/GenBank/DDBJ databases">
        <title>The whole genome sequencing and assembly of Aeribacillus pallidus KCTC3564 strain.</title>
        <authorList>
            <person name="Lee Y.-J."/>
            <person name="Park M.-K."/>
            <person name="Yi H."/>
            <person name="Bahn Y.-S."/>
            <person name="Kim J.F."/>
            <person name="Lee D.-W."/>
        </authorList>
    </citation>
    <scope>NUCLEOTIDE SEQUENCE [LARGE SCALE GENOMIC DNA]</scope>
    <source>
        <strain evidence="4 5">KCTC3564</strain>
    </source>
</reference>
<name>A0A223E4X8_9BACI</name>
<protein>
    <recommendedName>
        <fullName evidence="3">DUF4352 domain-containing protein</fullName>
    </recommendedName>
</protein>
<dbReference type="InterPro" id="IPR029050">
    <property type="entry name" value="Immunoprotect_excell_Ig-like"/>
</dbReference>
<feature type="signal peptide" evidence="2">
    <location>
        <begin position="1"/>
        <end position="23"/>
    </location>
</feature>
<proteinExistence type="predicted"/>
<feature type="domain" description="DUF4352" evidence="3">
    <location>
        <begin position="52"/>
        <end position="167"/>
    </location>
</feature>
<organism evidence="4 5">
    <name type="scientific">Aeribacillus pallidus</name>
    <dbReference type="NCBI Taxonomy" id="33936"/>
    <lineage>
        <taxon>Bacteria</taxon>
        <taxon>Bacillati</taxon>
        <taxon>Bacillota</taxon>
        <taxon>Bacilli</taxon>
        <taxon>Bacillales</taxon>
        <taxon>Bacillaceae</taxon>
        <taxon>Aeribacillus</taxon>
    </lineage>
</organism>
<evidence type="ECO:0000256" key="1">
    <source>
        <dbReference type="ARBA" id="ARBA00022729"/>
    </source>
</evidence>
<dbReference type="Proteomes" id="UP000214606">
    <property type="component" value="Chromosome"/>
</dbReference>
<dbReference type="SUPFAM" id="SSF81982">
    <property type="entry name" value="Antigen MPT63/MPB63 (immunoprotective extracellular protein)"/>
    <property type="match status" value="1"/>
</dbReference>
<dbReference type="InterPro" id="IPR029051">
    <property type="entry name" value="DUF4352"/>
</dbReference>
<dbReference type="Gene3D" id="2.60.40.1240">
    <property type="match status" value="1"/>
</dbReference>
<evidence type="ECO:0000313" key="4">
    <source>
        <dbReference type="EMBL" id="ASS90286.1"/>
    </source>
</evidence>
<dbReference type="Pfam" id="PF11611">
    <property type="entry name" value="DUF4352"/>
    <property type="match status" value="1"/>
</dbReference>
<evidence type="ECO:0000256" key="2">
    <source>
        <dbReference type="SAM" id="SignalP"/>
    </source>
</evidence>
<dbReference type="EMBL" id="CP017703">
    <property type="protein sequence ID" value="ASS90286.1"/>
    <property type="molecule type" value="Genomic_DNA"/>
</dbReference>